<dbReference type="EMBL" id="CU928145">
    <property type="protein sequence ID" value="CAU99336.1"/>
    <property type="molecule type" value="Genomic_DNA"/>
</dbReference>
<reference evidence="2" key="1">
    <citation type="journal article" date="2009" name="PLoS Genet.">
        <title>Organised genome dynamics in the Escherichia coli species results in highly diverse adaptive paths.</title>
        <authorList>
            <person name="Touchon M."/>
            <person name="Hoede C."/>
            <person name="Tenaillon O."/>
            <person name="Barbe V."/>
            <person name="Baeriswyl S."/>
            <person name="Bidet P."/>
            <person name="Bingen E."/>
            <person name="Bonacorsi S."/>
            <person name="Bouchier C."/>
            <person name="Bouvet O."/>
            <person name="Calteau A."/>
            <person name="Chiapello H."/>
            <person name="Clermont O."/>
            <person name="Cruveiller S."/>
            <person name="Danchin A."/>
            <person name="Diard M."/>
            <person name="Dossat C."/>
            <person name="Karoui M.E."/>
            <person name="Frapy E."/>
            <person name="Garry L."/>
            <person name="Ghigo J.M."/>
            <person name="Gilles A.M."/>
            <person name="Johnson J."/>
            <person name="Le Bouguenec C."/>
            <person name="Lescat M."/>
            <person name="Mangenot S."/>
            <person name="Martinez-Jehanne V."/>
            <person name="Matic I."/>
            <person name="Nassif X."/>
            <person name="Oztas S."/>
            <person name="Petit M.A."/>
            <person name="Pichon C."/>
            <person name="Rouy Z."/>
            <person name="Ruf C.S."/>
            <person name="Schneider D."/>
            <person name="Tourret J."/>
            <person name="Vacherie B."/>
            <person name="Vallenet D."/>
            <person name="Medigue C."/>
            <person name="Rocha E.P.C."/>
            <person name="Denamur E."/>
        </authorList>
    </citation>
    <scope>NUCLEOTIDE SEQUENCE [LARGE SCALE GENOMIC DNA]</scope>
    <source>
        <strain evidence="2">55989 / EAEC</strain>
    </source>
</reference>
<dbReference type="Proteomes" id="UP000000746">
    <property type="component" value="Chromosome"/>
</dbReference>
<evidence type="ECO:0000313" key="2">
    <source>
        <dbReference type="Proteomes" id="UP000000746"/>
    </source>
</evidence>
<organism evidence="1 2">
    <name type="scientific">Escherichia coli (strain 55989 / EAEC)</name>
    <dbReference type="NCBI Taxonomy" id="585055"/>
    <lineage>
        <taxon>Bacteria</taxon>
        <taxon>Pseudomonadati</taxon>
        <taxon>Pseudomonadota</taxon>
        <taxon>Gammaproteobacteria</taxon>
        <taxon>Enterobacterales</taxon>
        <taxon>Enterobacteriaceae</taxon>
        <taxon>Escherichia</taxon>
    </lineage>
</organism>
<dbReference type="KEGG" id="eck:EC55989_3305"/>
<evidence type="ECO:0000313" key="1">
    <source>
        <dbReference type="EMBL" id="CAU99336.1"/>
    </source>
</evidence>
<dbReference type="AlphaFoldDB" id="B7LFS0"/>
<proteinExistence type="predicted"/>
<dbReference type="HOGENOM" id="CLU_149004_0_0_6"/>
<sequence>MTCRRAAVVWAWCCLIRLQEVAYTPRHGRFSAPVRKCVIAENCTQLARQLRDAPMVVATTGCTIYWRLGHRFVVALETLSDWLACSEVLLQAVGQLLEHFPLEPACLQALSPAQRTFISQYALIALIDEQEKLDVVLCCCRTTKRLHTRASMAQVECGPTV</sequence>
<protein>
    <submittedName>
        <fullName evidence="1">Uncharacterized protein</fullName>
    </submittedName>
</protein>
<accession>B7LFS0</accession>
<gene>
    <name evidence="1" type="ordered locus">EC55989_3305</name>
</gene>
<name>B7LFS0_ECO55</name>
<keyword evidence="2" id="KW-1185">Reference proteome</keyword>